<feature type="binding site" evidence="19">
    <location>
        <begin position="215"/>
        <end position="216"/>
    </location>
    <ligand>
        <name>ATP</name>
        <dbReference type="ChEBI" id="CHEBI:30616"/>
    </ligand>
</feature>
<keyword evidence="9 19" id="KW-0784">Thiamine biosynthesis</keyword>
<evidence type="ECO:0000256" key="11">
    <source>
        <dbReference type="ARBA" id="ARBA00052330"/>
    </source>
</evidence>
<dbReference type="FunFam" id="3.40.50.620:FF:000053">
    <property type="entry name" value="Probable tRNA sulfurtransferase"/>
    <property type="match status" value="1"/>
</dbReference>
<dbReference type="PROSITE" id="PS51165">
    <property type="entry name" value="THUMP"/>
    <property type="match status" value="1"/>
</dbReference>
<dbReference type="InterPro" id="IPR049961">
    <property type="entry name" value="ThiI_N"/>
</dbReference>
<dbReference type="GO" id="GO:0005829">
    <property type="term" value="C:cytosol"/>
    <property type="evidence" value="ECO:0007669"/>
    <property type="project" value="TreeGrafter"/>
</dbReference>
<dbReference type="InterPro" id="IPR004114">
    <property type="entry name" value="THUMP_dom"/>
</dbReference>
<evidence type="ECO:0000256" key="19">
    <source>
        <dbReference type="HAMAP-Rule" id="MF_00021"/>
    </source>
</evidence>
<dbReference type="HAMAP" id="MF_00021">
    <property type="entry name" value="ThiI"/>
    <property type="match status" value="1"/>
</dbReference>
<dbReference type="EMBL" id="DWZJ01000095">
    <property type="protein sequence ID" value="HJB14102.1"/>
    <property type="molecule type" value="Genomic_DNA"/>
</dbReference>
<evidence type="ECO:0000256" key="7">
    <source>
        <dbReference type="ARBA" id="ARBA00022840"/>
    </source>
</evidence>
<sequence>MNDSPAPQEIFLLKLGEVVLKGLNRQSFEDKLLANVRRRVKNCGSFQCSLRQSTIYVEPQSDDCDMEAAWTACRQVFGIAAAARAVPCEKTVPAIVETAKAYLGDAFAAAKSFKVESKRADKTFPMNSIQLSQAVGGDLAELFPNVAVDVHDPDLTVFVEIREKYAYVHAPSVPGAGGLPIGMGGRAVSLLSGGIDSPVSSWMMARRGVELEMVHFVSPPYTSQQAQDKVLELARLLTLWCGRTLVHIVPFTKIQEEIRKNCPEEYFTLIMRRFMMRIAEAIAKKANAGALVTGESLGQVASQTMLALGVTEDVTTLPVLRPLIGMDKVEIIRMSREIGVFDTSILPYEDCCTVFTPRHPATRPRLEDVRKAESVLDVEALVAEALEGEQWVRVKSTDAPRIG</sequence>
<evidence type="ECO:0000256" key="6">
    <source>
        <dbReference type="ARBA" id="ARBA00022741"/>
    </source>
</evidence>
<dbReference type="GO" id="GO:0002937">
    <property type="term" value="P:tRNA 4-thiouridine biosynthesis"/>
    <property type="evidence" value="ECO:0007669"/>
    <property type="project" value="TreeGrafter"/>
</dbReference>
<reference evidence="21" key="2">
    <citation type="submission" date="2021-04" db="EMBL/GenBank/DDBJ databases">
        <authorList>
            <person name="Gilroy R."/>
        </authorList>
    </citation>
    <scope>NUCLEOTIDE SEQUENCE</scope>
    <source>
        <strain evidence="21">ChiBcec18-1249</strain>
    </source>
</reference>
<dbReference type="Pfam" id="PF22025">
    <property type="entry name" value="ThiI_fer"/>
    <property type="match status" value="1"/>
</dbReference>
<evidence type="ECO:0000256" key="1">
    <source>
        <dbReference type="ARBA" id="ARBA00004496"/>
    </source>
</evidence>
<dbReference type="InterPro" id="IPR050102">
    <property type="entry name" value="tRNA_sulfurtransferase_ThiI"/>
</dbReference>
<keyword evidence="5 19" id="KW-0808">Transferase</keyword>
<dbReference type="PANTHER" id="PTHR43209">
    <property type="entry name" value="TRNA SULFURTRANSFERASE"/>
    <property type="match status" value="1"/>
</dbReference>
<evidence type="ECO:0000256" key="13">
    <source>
        <dbReference type="ARBA" id="ARBA00061472"/>
    </source>
</evidence>
<evidence type="ECO:0000256" key="4">
    <source>
        <dbReference type="ARBA" id="ARBA00022555"/>
    </source>
</evidence>
<feature type="binding site" evidence="19">
    <location>
        <position position="294"/>
    </location>
    <ligand>
        <name>ATP</name>
        <dbReference type="ChEBI" id="CHEBI:30616"/>
    </ligand>
</feature>
<reference evidence="21" key="1">
    <citation type="journal article" date="2021" name="PeerJ">
        <title>Extensive microbial diversity within the chicken gut microbiome revealed by metagenomics and culture.</title>
        <authorList>
            <person name="Gilroy R."/>
            <person name="Ravi A."/>
            <person name="Getino M."/>
            <person name="Pursley I."/>
            <person name="Horton D.L."/>
            <person name="Alikhan N.F."/>
            <person name="Baker D."/>
            <person name="Gharbi K."/>
            <person name="Hall N."/>
            <person name="Watson M."/>
            <person name="Adriaenssens E.M."/>
            <person name="Foster-Nyarko E."/>
            <person name="Jarju S."/>
            <person name="Secka A."/>
            <person name="Antonio M."/>
            <person name="Oren A."/>
            <person name="Chaudhuri R.R."/>
            <person name="La Ragione R."/>
            <person name="Hildebrand F."/>
            <person name="Pallen M.J."/>
        </authorList>
    </citation>
    <scope>NUCLEOTIDE SEQUENCE</scope>
    <source>
        <strain evidence="21">ChiBcec18-1249</strain>
    </source>
</reference>
<comment type="caution">
    <text evidence="21">The sequence shown here is derived from an EMBL/GenBank/DDBJ whole genome shotgun (WGS) entry which is preliminary data.</text>
</comment>
<name>A0A9D2LJW2_9FIRM</name>
<dbReference type="NCBIfam" id="TIGR00342">
    <property type="entry name" value="tRNA uracil 4-sulfurtransferase ThiI"/>
    <property type="match status" value="1"/>
</dbReference>
<evidence type="ECO:0000256" key="17">
    <source>
        <dbReference type="ARBA" id="ARBA00077849"/>
    </source>
</evidence>
<feature type="binding site" evidence="19">
    <location>
        <begin position="190"/>
        <end position="191"/>
    </location>
    <ligand>
        <name>ATP</name>
        <dbReference type="ChEBI" id="CHEBI:30616"/>
    </ligand>
</feature>
<evidence type="ECO:0000256" key="9">
    <source>
        <dbReference type="ARBA" id="ARBA00022977"/>
    </source>
</evidence>
<evidence type="ECO:0000259" key="20">
    <source>
        <dbReference type="PROSITE" id="PS51165"/>
    </source>
</evidence>
<dbReference type="CDD" id="cd11716">
    <property type="entry name" value="THUMP_ThiI"/>
    <property type="match status" value="1"/>
</dbReference>
<evidence type="ECO:0000256" key="8">
    <source>
        <dbReference type="ARBA" id="ARBA00022884"/>
    </source>
</evidence>
<evidence type="ECO:0000256" key="16">
    <source>
        <dbReference type="ARBA" id="ARBA00075337"/>
    </source>
</evidence>
<evidence type="ECO:0000256" key="3">
    <source>
        <dbReference type="ARBA" id="ARBA00022490"/>
    </source>
</evidence>
<dbReference type="GO" id="GO:0140741">
    <property type="term" value="F:tRNA-uracil-4 sulfurtransferase activity"/>
    <property type="evidence" value="ECO:0007669"/>
    <property type="project" value="UniProtKB-EC"/>
</dbReference>
<dbReference type="SUPFAM" id="SSF143437">
    <property type="entry name" value="THUMP domain-like"/>
    <property type="match status" value="1"/>
</dbReference>
<dbReference type="CDD" id="cd01712">
    <property type="entry name" value="PPase_ThiI"/>
    <property type="match status" value="1"/>
</dbReference>
<dbReference type="PANTHER" id="PTHR43209:SF1">
    <property type="entry name" value="TRNA SULFURTRANSFERASE"/>
    <property type="match status" value="1"/>
</dbReference>
<dbReference type="GO" id="GO:0000049">
    <property type="term" value="F:tRNA binding"/>
    <property type="evidence" value="ECO:0007669"/>
    <property type="project" value="UniProtKB-UniRule"/>
</dbReference>
<dbReference type="SMART" id="SM00981">
    <property type="entry name" value="THUMP"/>
    <property type="match status" value="1"/>
</dbReference>
<keyword evidence="3 19" id="KW-0963">Cytoplasm</keyword>
<dbReference type="InterPro" id="IPR049962">
    <property type="entry name" value="THUMP_ThiI"/>
</dbReference>
<evidence type="ECO:0000256" key="15">
    <source>
        <dbReference type="ARBA" id="ARBA00071867"/>
    </source>
</evidence>
<dbReference type="GO" id="GO:0005524">
    <property type="term" value="F:ATP binding"/>
    <property type="evidence" value="ECO:0007669"/>
    <property type="project" value="UniProtKB-UniRule"/>
</dbReference>
<dbReference type="GO" id="GO:0052837">
    <property type="term" value="P:thiazole biosynthetic process"/>
    <property type="evidence" value="ECO:0007669"/>
    <property type="project" value="TreeGrafter"/>
</dbReference>
<evidence type="ECO:0000313" key="21">
    <source>
        <dbReference type="EMBL" id="HJB14102.1"/>
    </source>
</evidence>
<dbReference type="SUPFAM" id="SSF52402">
    <property type="entry name" value="Adenine nucleotide alpha hydrolases-like"/>
    <property type="match status" value="1"/>
</dbReference>
<dbReference type="InterPro" id="IPR054173">
    <property type="entry name" value="ThiI_fer"/>
</dbReference>
<evidence type="ECO:0000313" key="22">
    <source>
        <dbReference type="Proteomes" id="UP000823824"/>
    </source>
</evidence>
<dbReference type="GO" id="GO:0009228">
    <property type="term" value="P:thiamine biosynthetic process"/>
    <property type="evidence" value="ECO:0007669"/>
    <property type="project" value="UniProtKB-KW"/>
</dbReference>
<evidence type="ECO:0000256" key="5">
    <source>
        <dbReference type="ARBA" id="ARBA00022679"/>
    </source>
</evidence>
<dbReference type="Proteomes" id="UP000823824">
    <property type="component" value="Unassembled WGS sequence"/>
</dbReference>
<dbReference type="GO" id="GO:0009229">
    <property type="term" value="P:thiamine diphosphate biosynthetic process"/>
    <property type="evidence" value="ECO:0007669"/>
    <property type="project" value="UniProtKB-UniRule"/>
</dbReference>
<feature type="binding site" evidence="19">
    <location>
        <position position="272"/>
    </location>
    <ligand>
        <name>ATP</name>
        <dbReference type="ChEBI" id="CHEBI:30616"/>
    </ligand>
</feature>
<comment type="similarity">
    <text evidence="13 19">Belongs to the ThiI family.</text>
</comment>
<keyword evidence="7 19" id="KW-0067">ATP-binding</keyword>
<comment type="catalytic activity">
    <reaction evidence="11 19">
        <text>[ThiS sulfur-carrier protein]-C-terminal Gly-Gly-AMP + S-sulfanyl-L-cysteinyl-[cysteine desulfurase] + AH2 = [ThiS sulfur-carrier protein]-C-terminal-Gly-aminoethanethioate + L-cysteinyl-[cysteine desulfurase] + A + AMP + 2 H(+)</text>
        <dbReference type="Rhea" id="RHEA:43340"/>
        <dbReference type="Rhea" id="RHEA-COMP:12157"/>
        <dbReference type="Rhea" id="RHEA-COMP:12158"/>
        <dbReference type="Rhea" id="RHEA-COMP:12910"/>
        <dbReference type="Rhea" id="RHEA-COMP:19908"/>
        <dbReference type="ChEBI" id="CHEBI:13193"/>
        <dbReference type="ChEBI" id="CHEBI:15378"/>
        <dbReference type="ChEBI" id="CHEBI:17499"/>
        <dbReference type="ChEBI" id="CHEBI:29950"/>
        <dbReference type="ChEBI" id="CHEBI:61963"/>
        <dbReference type="ChEBI" id="CHEBI:90618"/>
        <dbReference type="ChEBI" id="CHEBI:232372"/>
        <dbReference type="ChEBI" id="CHEBI:456215"/>
    </reaction>
</comment>
<dbReference type="Pfam" id="PF02568">
    <property type="entry name" value="ThiI"/>
    <property type="match status" value="1"/>
</dbReference>
<dbReference type="EC" id="2.8.1.4" evidence="14 19"/>
<dbReference type="InterPro" id="IPR003720">
    <property type="entry name" value="tRNA_STrfase"/>
</dbReference>
<protein>
    <recommendedName>
        <fullName evidence="15 19">Probable tRNA sulfurtransferase</fullName>
        <ecNumber evidence="14 19">2.8.1.4</ecNumber>
    </recommendedName>
    <alternativeName>
        <fullName evidence="16 19">Sulfur carrier protein ThiS sulfurtransferase</fullName>
    </alternativeName>
    <alternativeName>
        <fullName evidence="17 19">Thiamine biosynthesis protein ThiI</fullName>
    </alternativeName>
    <alternativeName>
        <fullName evidence="18 19">tRNA 4-thiouridine synthase</fullName>
    </alternativeName>
</protein>
<feature type="binding site" evidence="19">
    <location>
        <position position="303"/>
    </location>
    <ligand>
        <name>ATP</name>
        <dbReference type="ChEBI" id="CHEBI:30616"/>
    </ligand>
</feature>
<dbReference type="InterPro" id="IPR014729">
    <property type="entry name" value="Rossmann-like_a/b/a_fold"/>
</dbReference>
<evidence type="ECO:0000256" key="18">
    <source>
        <dbReference type="ARBA" id="ARBA00080570"/>
    </source>
</evidence>
<evidence type="ECO:0000256" key="10">
    <source>
        <dbReference type="ARBA" id="ARBA00050570"/>
    </source>
</evidence>
<feature type="domain" description="THUMP" evidence="20">
    <location>
        <begin position="67"/>
        <end position="172"/>
    </location>
</feature>
<dbReference type="InterPro" id="IPR020536">
    <property type="entry name" value="ThiI_AANH"/>
</dbReference>
<evidence type="ECO:0000256" key="14">
    <source>
        <dbReference type="ARBA" id="ARBA00066827"/>
    </source>
</evidence>
<accession>A0A9D2LJW2</accession>
<keyword evidence="8 19" id="KW-0694">RNA-binding</keyword>
<dbReference type="Pfam" id="PF02926">
    <property type="entry name" value="THUMP"/>
    <property type="match status" value="1"/>
</dbReference>
<gene>
    <name evidence="19 21" type="primary">thiI</name>
    <name evidence="21" type="ORF">H9787_10410</name>
</gene>
<keyword evidence="4 19" id="KW-0820">tRNA-binding</keyword>
<organism evidence="21 22">
    <name type="scientific">Candidatus Oscillibacter excrementigallinarum</name>
    <dbReference type="NCBI Taxonomy" id="2838716"/>
    <lineage>
        <taxon>Bacteria</taxon>
        <taxon>Bacillati</taxon>
        <taxon>Bacillota</taxon>
        <taxon>Clostridia</taxon>
        <taxon>Eubacteriales</taxon>
        <taxon>Oscillospiraceae</taxon>
        <taxon>Oscillibacter</taxon>
    </lineage>
</organism>
<comment type="catalytic activity">
    <reaction evidence="10 19">
        <text>[ThiI sulfur-carrier protein]-S-sulfanyl-L-cysteine + a uridine in tRNA + 2 reduced [2Fe-2S]-[ferredoxin] + ATP + H(+) = [ThiI sulfur-carrier protein]-L-cysteine + a 4-thiouridine in tRNA + 2 oxidized [2Fe-2S]-[ferredoxin] + AMP + diphosphate</text>
        <dbReference type="Rhea" id="RHEA:24176"/>
        <dbReference type="Rhea" id="RHEA-COMP:10000"/>
        <dbReference type="Rhea" id="RHEA-COMP:10001"/>
        <dbReference type="Rhea" id="RHEA-COMP:13337"/>
        <dbReference type="Rhea" id="RHEA-COMP:13338"/>
        <dbReference type="Rhea" id="RHEA-COMP:13339"/>
        <dbReference type="Rhea" id="RHEA-COMP:13340"/>
        <dbReference type="ChEBI" id="CHEBI:15378"/>
        <dbReference type="ChEBI" id="CHEBI:29950"/>
        <dbReference type="ChEBI" id="CHEBI:30616"/>
        <dbReference type="ChEBI" id="CHEBI:33019"/>
        <dbReference type="ChEBI" id="CHEBI:33737"/>
        <dbReference type="ChEBI" id="CHEBI:33738"/>
        <dbReference type="ChEBI" id="CHEBI:61963"/>
        <dbReference type="ChEBI" id="CHEBI:65315"/>
        <dbReference type="ChEBI" id="CHEBI:136798"/>
        <dbReference type="ChEBI" id="CHEBI:456215"/>
        <dbReference type="EC" id="2.8.1.4"/>
    </reaction>
</comment>
<dbReference type="Gene3D" id="3.30.2130.30">
    <property type="match status" value="1"/>
</dbReference>
<comment type="pathway">
    <text evidence="2 19">Cofactor biosynthesis; thiamine diphosphate biosynthesis.</text>
</comment>
<evidence type="ECO:0000256" key="12">
    <source>
        <dbReference type="ARBA" id="ARBA00058382"/>
    </source>
</evidence>
<evidence type="ECO:0000256" key="2">
    <source>
        <dbReference type="ARBA" id="ARBA00004948"/>
    </source>
</evidence>
<dbReference type="AlphaFoldDB" id="A0A9D2LJW2"/>
<keyword evidence="6 19" id="KW-0547">Nucleotide-binding</keyword>
<comment type="function">
    <text evidence="12 19">Catalyzes the ATP-dependent transfer of a sulfur to tRNA to produce 4-thiouridine in position 8 of tRNAs, which functions as a near-UV photosensor. Also catalyzes the transfer of sulfur to the sulfur carrier protein ThiS, forming ThiS-thiocarboxylate. This is a step in the synthesis of thiazole, in the thiamine biosynthesis pathway. The sulfur is donated as persulfide by IscS.</text>
</comment>
<proteinExistence type="inferred from homology"/>
<comment type="subcellular location">
    <subcellularLocation>
        <location evidence="1 19">Cytoplasm</location>
    </subcellularLocation>
</comment>
<dbReference type="GO" id="GO:0004810">
    <property type="term" value="F:CCA tRNA nucleotidyltransferase activity"/>
    <property type="evidence" value="ECO:0007669"/>
    <property type="project" value="InterPro"/>
</dbReference>
<dbReference type="Gene3D" id="3.40.50.620">
    <property type="entry name" value="HUPs"/>
    <property type="match status" value="1"/>
</dbReference>